<gene>
    <name evidence="1" type="ORF">FNB79_09400</name>
</gene>
<evidence type="ECO:0000313" key="2">
    <source>
        <dbReference type="Proteomes" id="UP000319209"/>
    </source>
</evidence>
<dbReference type="Gene3D" id="3.40.50.11350">
    <property type="match status" value="1"/>
</dbReference>
<dbReference type="EMBL" id="CP041637">
    <property type="protein sequence ID" value="QDO94183.1"/>
    <property type="molecule type" value="Genomic_DNA"/>
</dbReference>
<accession>A0A516GRP7</accession>
<protein>
    <submittedName>
        <fullName evidence="1">Uncharacterized protein</fullName>
    </submittedName>
</protein>
<name>A0A516GRP7_9FLAO</name>
<reference evidence="1 2" key="1">
    <citation type="submission" date="2019-07" db="EMBL/GenBank/DDBJ databases">
        <title>Genome sequencing for Formosa sp. PS13.</title>
        <authorList>
            <person name="Park S.-J."/>
        </authorList>
    </citation>
    <scope>NUCLEOTIDE SEQUENCE [LARGE SCALE GENOMIC DNA]</scope>
    <source>
        <strain evidence="1 2">PS13</strain>
    </source>
</reference>
<organism evidence="1 2">
    <name type="scientific">Formosa sediminum</name>
    <dbReference type="NCBI Taxonomy" id="2594004"/>
    <lineage>
        <taxon>Bacteria</taxon>
        <taxon>Pseudomonadati</taxon>
        <taxon>Bacteroidota</taxon>
        <taxon>Flavobacteriia</taxon>
        <taxon>Flavobacteriales</taxon>
        <taxon>Flavobacteriaceae</taxon>
        <taxon>Formosa</taxon>
    </lineage>
</organism>
<sequence length="316" mass="37609">MVIKKIKFYYKWFLIWIHYLKRLSFKKESKGEIIICFDGIFSHGGLVDRLKGIISFYEISKRLDYNFFIHFNSPFNLKDFLVPSKLFWIKEKVYYNPLTSNILYLMNDFNSNPYTIIKNSNKNRFIVYSNIDYLDKILDTDIEKDIYLKWSENYNALFKPSFLLESKLKTLLSTSKKVVFHTRFTTLLGDFKDTTKLELKESEKIDLIKNVLVEINKKVASFEEYEVFILSDSIYFLNYIKENTPYRVLDGVPKHIDLNDNDIESDLKTFIDFYFMSSCEFVFLVQLPLMYNSNFSKFASIVGNVRFEKLITSTYA</sequence>
<proteinExistence type="predicted"/>
<dbReference type="AlphaFoldDB" id="A0A516GRP7"/>
<dbReference type="RefSeq" id="WP_143381070.1">
    <property type="nucleotide sequence ID" value="NZ_CP041637.1"/>
</dbReference>
<dbReference type="KEGG" id="fop:FNB79_09400"/>
<evidence type="ECO:0000313" key="1">
    <source>
        <dbReference type="EMBL" id="QDO94183.1"/>
    </source>
</evidence>
<dbReference type="Proteomes" id="UP000319209">
    <property type="component" value="Chromosome"/>
</dbReference>
<dbReference type="OrthoDB" id="9806024at2"/>
<keyword evidence="2" id="KW-1185">Reference proteome</keyword>